<gene>
    <name evidence="2" type="ORF">CAL25_22560</name>
</gene>
<evidence type="ECO:0008006" key="4">
    <source>
        <dbReference type="Google" id="ProtNLM"/>
    </source>
</evidence>
<protein>
    <recommendedName>
        <fullName evidence="4">Bacterial transcriptional activator domain-containing protein</fullName>
    </recommendedName>
</protein>
<dbReference type="InterPro" id="IPR020206">
    <property type="entry name" value="Uncharacterised_VP2110"/>
</dbReference>
<feature type="region of interest" description="Disordered" evidence="1">
    <location>
        <begin position="144"/>
        <end position="167"/>
    </location>
</feature>
<dbReference type="OrthoDB" id="5588378at2"/>
<organism evidence="2 3">
    <name type="scientific">Bordetella genomosp. 5</name>
    <dbReference type="NCBI Taxonomy" id="1395608"/>
    <lineage>
        <taxon>Bacteria</taxon>
        <taxon>Pseudomonadati</taxon>
        <taxon>Pseudomonadota</taxon>
        <taxon>Betaproteobacteria</taxon>
        <taxon>Burkholderiales</taxon>
        <taxon>Alcaligenaceae</taxon>
        <taxon>Bordetella</taxon>
    </lineage>
</organism>
<dbReference type="Pfam" id="PF10952">
    <property type="entry name" value="DUF2753"/>
    <property type="match status" value="1"/>
</dbReference>
<evidence type="ECO:0000313" key="3">
    <source>
        <dbReference type="Proteomes" id="UP000216913"/>
    </source>
</evidence>
<proteinExistence type="predicted"/>
<dbReference type="EMBL" id="NEVP01000015">
    <property type="protein sequence ID" value="OZI44126.1"/>
    <property type="molecule type" value="Genomic_DNA"/>
</dbReference>
<accession>A0A261T3E6</accession>
<dbReference type="SUPFAM" id="SSF48452">
    <property type="entry name" value="TPR-like"/>
    <property type="match status" value="1"/>
</dbReference>
<name>A0A261T3E6_9BORD</name>
<dbReference type="AlphaFoldDB" id="A0A261T3E6"/>
<dbReference type="Proteomes" id="UP000216913">
    <property type="component" value="Unassembled WGS sequence"/>
</dbReference>
<reference evidence="2 3" key="1">
    <citation type="submission" date="2017-05" db="EMBL/GenBank/DDBJ databases">
        <title>Complete and WGS of Bordetella genogroups.</title>
        <authorList>
            <person name="Spilker T."/>
            <person name="LiPuma J."/>
        </authorList>
    </citation>
    <scope>NUCLEOTIDE SEQUENCE [LARGE SCALE GENOMIC DNA]</scope>
    <source>
        <strain evidence="2 3">AU10456</strain>
    </source>
</reference>
<evidence type="ECO:0000256" key="1">
    <source>
        <dbReference type="SAM" id="MobiDB-lite"/>
    </source>
</evidence>
<evidence type="ECO:0000313" key="2">
    <source>
        <dbReference type="EMBL" id="OZI44126.1"/>
    </source>
</evidence>
<dbReference type="Gene3D" id="1.25.40.10">
    <property type="entry name" value="Tetratricopeptide repeat domain"/>
    <property type="match status" value="1"/>
</dbReference>
<comment type="caution">
    <text evidence="2">The sequence shown here is derived from an EMBL/GenBank/DDBJ whole genome shotgun (WGS) entry which is preliminary data.</text>
</comment>
<keyword evidence="3" id="KW-1185">Reference proteome</keyword>
<sequence>MTGGDMIETASQFHPAAAGEGALMARAIERWQRVTLRGNRAYERSDRAGALSHYRAALSLADGLYGLGSADPDQALAALVISHHNLADLFEADGTPDSAAAHLCLAYEALVHAIEDEALSQAWRDAAWRHARIALEQLQRFLQRHPGHPRATRSAAWSPLAVPAQPH</sequence>
<dbReference type="InterPro" id="IPR011990">
    <property type="entry name" value="TPR-like_helical_dom_sf"/>
</dbReference>